<dbReference type="EMBL" id="CP015588">
    <property type="protein sequence ID" value="APY90314.1"/>
    <property type="molecule type" value="Genomic_DNA"/>
</dbReference>
<evidence type="ECO:0000313" key="2">
    <source>
        <dbReference type="EMBL" id="APY90314.1"/>
    </source>
</evidence>
<name>A0ABM6H245_9ACTN</name>
<gene>
    <name evidence="2" type="ORF">A7J05_35815</name>
</gene>
<feature type="compositionally biased region" description="Basic and acidic residues" evidence="1">
    <location>
        <begin position="1"/>
        <end position="11"/>
    </location>
</feature>
<dbReference type="Proteomes" id="UP000187191">
    <property type="component" value="Chromosome"/>
</dbReference>
<protein>
    <submittedName>
        <fullName evidence="2">Uncharacterized protein</fullName>
    </submittedName>
</protein>
<organism evidence="2 3">
    <name type="scientific">Streptomyces alfalfae</name>
    <dbReference type="NCBI Taxonomy" id="1642299"/>
    <lineage>
        <taxon>Bacteria</taxon>
        <taxon>Bacillati</taxon>
        <taxon>Actinomycetota</taxon>
        <taxon>Actinomycetes</taxon>
        <taxon>Kitasatosporales</taxon>
        <taxon>Streptomycetaceae</taxon>
        <taxon>Streptomyces</taxon>
    </lineage>
</organism>
<evidence type="ECO:0000256" key="1">
    <source>
        <dbReference type="SAM" id="MobiDB-lite"/>
    </source>
</evidence>
<keyword evidence="3" id="KW-1185">Reference proteome</keyword>
<accession>A0ABM6H245</accession>
<feature type="region of interest" description="Disordered" evidence="1">
    <location>
        <begin position="1"/>
        <end position="26"/>
    </location>
</feature>
<evidence type="ECO:0000313" key="3">
    <source>
        <dbReference type="Proteomes" id="UP000187191"/>
    </source>
</evidence>
<dbReference type="RefSeq" id="WP_076688211.1">
    <property type="nucleotide sequence ID" value="NZ_CP015588.1"/>
</dbReference>
<feature type="region of interest" description="Disordered" evidence="1">
    <location>
        <begin position="58"/>
        <end position="89"/>
    </location>
</feature>
<sequence>MTKIHAHESAARTRAAMTDQPYTSAGLRREPELVVLRQYGNAAPGFLALVVANRTAPGNRSQAGIAPGVVHRWPSSTQPGKPQIDPTPTHDRARLIRRRGSLHRGGSVGVVFTIPDAS</sequence>
<proteinExistence type="predicted"/>
<reference evidence="2 3" key="1">
    <citation type="submission" date="2016-05" db="EMBL/GenBank/DDBJ databases">
        <authorList>
            <person name="Gu J."/>
        </authorList>
    </citation>
    <scope>NUCLEOTIDE SEQUENCE [LARGE SCALE GENOMIC DNA]</scope>
    <source>
        <strain evidence="2 3">ACCC40021</strain>
    </source>
</reference>